<protein>
    <submittedName>
        <fullName evidence="1">Uncharacterized protein</fullName>
    </submittedName>
</protein>
<dbReference type="EMBL" id="VTEI01000003">
    <property type="protein sequence ID" value="TYS18051.1"/>
    <property type="molecule type" value="Genomic_DNA"/>
</dbReference>
<name>A0A5D4NWG4_9BACI</name>
<proteinExistence type="predicted"/>
<reference evidence="1 2" key="1">
    <citation type="submission" date="2019-08" db="EMBL/GenBank/DDBJ databases">
        <title>Bacillus genomes from the desert of Cuatro Cienegas, Coahuila.</title>
        <authorList>
            <person name="Olmedo-Alvarez G."/>
        </authorList>
    </citation>
    <scope>NUCLEOTIDE SEQUENCE [LARGE SCALE GENOMIC DNA]</scope>
    <source>
        <strain evidence="1 2">CH34_1T</strain>
    </source>
</reference>
<dbReference type="OrthoDB" id="2908649at2"/>
<evidence type="ECO:0000313" key="2">
    <source>
        <dbReference type="Proteomes" id="UP000322267"/>
    </source>
</evidence>
<organism evidence="1 2">
    <name type="scientific">Rossellomorea vietnamensis</name>
    <dbReference type="NCBI Taxonomy" id="218284"/>
    <lineage>
        <taxon>Bacteria</taxon>
        <taxon>Bacillati</taxon>
        <taxon>Bacillota</taxon>
        <taxon>Bacilli</taxon>
        <taxon>Bacillales</taxon>
        <taxon>Bacillaceae</taxon>
        <taxon>Rossellomorea</taxon>
    </lineage>
</organism>
<accession>A0A5D4NWG4</accession>
<gene>
    <name evidence="1" type="ORF">FZC78_09495</name>
</gene>
<dbReference type="RefSeq" id="WP_148939444.1">
    <property type="nucleotide sequence ID" value="NZ_VTEI01000003.1"/>
</dbReference>
<dbReference type="Proteomes" id="UP000322267">
    <property type="component" value="Unassembled WGS sequence"/>
</dbReference>
<dbReference type="AlphaFoldDB" id="A0A5D4NWG4"/>
<comment type="caution">
    <text evidence="1">The sequence shown here is derived from an EMBL/GenBank/DDBJ whole genome shotgun (WGS) entry which is preliminary data.</text>
</comment>
<sequence length="137" mass="16110">MMEVKQAQKYYNGTLTFINNFQEQSEEEEILVKEKRLMEIYSFGEDSESDFAVLDDVNTLKNLMAFAEVTRYKERLLADMTVEERDEVTKRIIKNLDEFHVKPVGYEIKKDSIVVAWYLNSVINTFRFSDQSTALVD</sequence>
<evidence type="ECO:0000313" key="1">
    <source>
        <dbReference type="EMBL" id="TYS18051.1"/>
    </source>
</evidence>